<dbReference type="Proteomes" id="UP001501265">
    <property type="component" value="Unassembled WGS sequence"/>
</dbReference>
<evidence type="ECO:0000313" key="2">
    <source>
        <dbReference type="EMBL" id="GAA4796382.1"/>
    </source>
</evidence>
<comment type="caution">
    <text evidence="2">The sequence shown here is derived from an EMBL/GenBank/DDBJ whole genome shotgun (WGS) entry which is preliminary data.</text>
</comment>
<organism evidence="2 3">
    <name type="scientific">Streptomyces ziwulingensis</name>
    <dbReference type="NCBI Taxonomy" id="1045501"/>
    <lineage>
        <taxon>Bacteria</taxon>
        <taxon>Bacillati</taxon>
        <taxon>Actinomycetota</taxon>
        <taxon>Actinomycetes</taxon>
        <taxon>Kitasatosporales</taxon>
        <taxon>Streptomycetaceae</taxon>
        <taxon>Streptomyces</taxon>
    </lineage>
</organism>
<proteinExistence type="predicted"/>
<keyword evidence="3" id="KW-1185">Reference proteome</keyword>
<accession>A0ABP9BN06</accession>
<name>A0ABP9BN06_9ACTN</name>
<reference evidence="3" key="1">
    <citation type="journal article" date="2019" name="Int. J. Syst. Evol. Microbiol.">
        <title>The Global Catalogue of Microorganisms (GCM) 10K type strain sequencing project: providing services to taxonomists for standard genome sequencing and annotation.</title>
        <authorList>
            <consortium name="The Broad Institute Genomics Platform"/>
            <consortium name="The Broad Institute Genome Sequencing Center for Infectious Disease"/>
            <person name="Wu L."/>
            <person name="Ma J."/>
        </authorList>
    </citation>
    <scope>NUCLEOTIDE SEQUENCE [LARGE SCALE GENOMIC DNA]</scope>
    <source>
        <strain evidence="3">JCM 18081</strain>
    </source>
</reference>
<sequence>MAEGDEVATQDIRVRLDGSATESDVGALRKWLERETPLDELVRAGRLQIHERSSTDPDETGAPMGVGMEIVVAMVSGAASVAFRDLLDQVKGAVEAWRENRREVEDGEPPEGRVDPVNHRDR</sequence>
<evidence type="ECO:0000256" key="1">
    <source>
        <dbReference type="SAM" id="MobiDB-lite"/>
    </source>
</evidence>
<evidence type="ECO:0000313" key="3">
    <source>
        <dbReference type="Proteomes" id="UP001501265"/>
    </source>
</evidence>
<dbReference type="EMBL" id="BAABIG010000022">
    <property type="protein sequence ID" value="GAA4796382.1"/>
    <property type="molecule type" value="Genomic_DNA"/>
</dbReference>
<feature type="region of interest" description="Disordered" evidence="1">
    <location>
        <begin position="98"/>
        <end position="122"/>
    </location>
</feature>
<protein>
    <submittedName>
        <fullName evidence="2">Uncharacterized protein</fullName>
    </submittedName>
</protein>
<gene>
    <name evidence="2" type="ORF">GCM10023220_24060</name>
</gene>